<gene>
    <name evidence="7" type="primary">ispF</name>
    <name evidence="10" type="ORF">COV72_07585</name>
</gene>
<evidence type="ECO:0000256" key="5">
    <source>
        <dbReference type="ARBA" id="ARBA00023229"/>
    </source>
</evidence>
<evidence type="ECO:0000256" key="6">
    <source>
        <dbReference type="ARBA" id="ARBA00023239"/>
    </source>
</evidence>
<proteinExistence type="inferred from homology"/>
<dbReference type="Gene3D" id="3.30.1330.50">
    <property type="entry name" value="2-C-methyl-D-erythritol 2,4-cyclodiphosphate synthase"/>
    <property type="match status" value="1"/>
</dbReference>
<dbReference type="PROSITE" id="PS01350">
    <property type="entry name" value="ISPF"/>
    <property type="match status" value="1"/>
</dbReference>
<feature type="binding site" evidence="7">
    <location>
        <begin position="10"/>
        <end position="12"/>
    </location>
    <ligand>
        <name>4-CDP-2-C-methyl-D-erythritol 2-phosphate</name>
        <dbReference type="ChEBI" id="CHEBI:57919"/>
    </ligand>
</feature>
<dbReference type="GO" id="GO:0046872">
    <property type="term" value="F:metal ion binding"/>
    <property type="evidence" value="ECO:0007669"/>
    <property type="project" value="UniProtKB-KW"/>
</dbReference>
<dbReference type="EMBL" id="PCWA01000096">
    <property type="protein sequence ID" value="PIQ88588.1"/>
    <property type="molecule type" value="Genomic_DNA"/>
</dbReference>
<keyword evidence="5 7" id="KW-0414">Isoprene biosynthesis</keyword>
<dbReference type="SUPFAM" id="SSF69765">
    <property type="entry name" value="IpsF-like"/>
    <property type="match status" value="1"/>
</dbReference>
<dbReference type="InterPro" id="IPR036571">
    <property type="entry name" value="MECDP_synthase_sf"/>
</dbReference>
<keyword evidence="6 7" id="KW-0456">Lyase</keyword>
<dbReference type="Pfam" id="PF02542">
    <property type="entry name" value="YgbB"/>
    <property type="match status" value="1"/>
</dbReference>
<organism evidence="10 11">
    <name type="scientific">Candidatus Ghiorseimicrobium undicola</name>
    <dbReference type="NCBI Taxonomy" id="1974746"/>
    <lineage>
        <taxon>Bacteria</taxon>
        <taxon>Pseudomonadati</taxon>
        <taxon>Candidatus Omnitrophota</taxon>
        <taxon>Candidatus Ghiorseimicrobium</taxon>
    </lineage>
</organism>
<feature type="binding site" evidence="7">
    <location>
        <begin position="58"/>
        <end position="60"/>
    </location>
    <ligand>
        <name>4-CDP-2-C-methyl-D-erythritol 2-phosphate</name>
        <dbReference type="ChEBI" id="CHEBI:57919"/>
    </ligand>
</feature>
<feature type="binding site" evidence="7">
    <location>
        <begin position="36"/>
        <end position="37"/>
    </location>
    <ligand>
        <name>4-CDP-2-C-methyl-D-erythritol 2-phosphate</name>
        <dbReference type="ChEBI" id="CHEBI:57919"/>
    </ligand>
</feature>
<dbReference type="PANTHER" id="PTHR43181">
    <property type="entry name" value="2-C-METHYL-D-ERYTHRITOL 2,4-CYCLODIPHOSPHATE SYNTHASE, CHLOROPLASTIC"/>
    <property type="match status" value="1"/>
</dbReference>
<comment type="subunit">
    <text evidence="7">Homotrimer.</text>
</comment>
<comment type="caution">
    <text evidence="7">Lacks conserved residue(s) required for the propagation of feature annotation.</text>
</comment>
<feature type="site" description="Transition state stabilizer" evidence="7">
    <location>
        <position position="36"/>
    </location>
</feature>
<sequence length="155" mass="16686">MKYRIGIGYDMHRLVSNRKLIIGGVHIPSSKGLSGHSDADVLLHAITDAILGAAGEPDIGELFPDTDARFKGVSSLQLLKSAYSKAKSKSVSIINVDAVIIIEKPKIAKYKNLMRKKVSTVLGIGVDCVNIKAKTREGLSNKAVEAYAVTLIKKI</sequence>
<comment type="pathway">
    <text evidence="2 7">Isoprenoid biosynthesis; isopentenyl diphosphate biosynthesis via DXP pathway; isopentenyl diphosphate from 1-deoxy-D-xylulose 5-phosphate: step 4/6.</text>
</comment>
<comment type="catalytic activity">
    <reaction evidence="1 7 8">
        <text>4-CDP-2-C-methyl-D-erythritol 2-phosphate = 2-C-methyl-D-erythritol 2,4-cyclic diphosphate + CMP</text>
        <dbReference type="Rhea" id="RHEA:23864"/>
        <dbReference type="ChEBI" id="CHEBI:57919"/>
        <dbReference type="ChEBI" id="CHEBI:58483"/>
        <dbReference type="ChEBI" id="CHEBI:60377"/>
        <dbReference type="EC" id="4.6.1.12"/>
    </reaction>
</comment>
<evidence type="ECO:0000256" key="2">
    <source>
        <dbReference type="ARBA" id="ARBA00004709"/>
    </source>
</evidence>
<keyword evidence="4 7" id="KW-0479">Metal-binding</keyword>
<evidence type="ECO:0000256" key="4">
    <source>
        <dbReference type="ARBA" id="ARBA00022723"/>
    </source>
</evidence>
<feature type="binding site" evidence="7">
    <location>
        <position position="10"/>
    </location>
    <ligand>
        <name>a divalent metal cation</name>
        <dbReference type="ChEBI" id="CHEBI:60240"/>
    </ligand>
</feature>
<dbReference type="HAMAP" id="MF_00107">
    <property type="entry name" value="IspF"/>
    <property type="match status" value="1"/>
</dbReference>
<dbReference type="InterPro" id="IPR020555">
    <property type="entry name" value="MECDP_synthase_CS"/>
</dbReference>
<dbReference type="GO" id="GO:0019288">
    <property type="term" value="P:isopentenyl diphosphate biosynthetic process, methylerythritol 4-phosphate pathway"/>
    <property type="evidence" value="ECO:0007669"/>
    <property type="project" value="UniProtKB-UniRule"/>
</dbReference>
<dbReference type="PANTHER" id="PTHR43181:SF1">
    <property type="entry name" value="2-C-METHYL-D-ERYTHRITOL 2,4-CYCLODIPHOSPHATE SYNTHASE, CHLOROPLASTIC"/>
    <property type="match status" value="1"/>
</dbReference>
<feature type="binding site" evidence="7">
    <location>
        <position position="12"/>
    </location>
    <ligand>
        <name>a divalent metal cation</name>
        <dbReference type="ChEBI" id="CHEBI:60240"/>
    </ligand>
</feature>
<feature type="site" description="Transition state stabilizer" evidence="7">
    <location>
        <position position="135"/>
    </location>
</feature>
<comment type="function">
    <text evidence="7">Involved in the biosynthesis of isopentenyl diphosphate (IPP) and dimethylallyl diphosphate (DMAPP), two major building blocks of isoprenoid compounds. Catalyzes the conversion of 4-diphosphocytidyl-2-C-methyl-D-erythritol 2-phosphate (CDP-ME2P) to 2-C-methyl-D-erythritol 2,4-cyclodiphosphate (ME-CPP) with a corresponding release of cytidine 5-monophosphate (CMP).</text>
</comment>
<name>A0A2H0LW13_9BACT</name>
<evidence type="ECO:0000313" key="10">
    <source>
        <dbReference type="EMBL" id="PIQ88588.1"/>
    </source>
</evidence>
<dbReference type="AlphaFoldDB" id="A0A2H0LW13"/>
<reference evidence="10 11" key="1">
    <citation type="submission" date="2017-09" db="EMBL/GenBank/DDBJ databases">
        <title>Depth-based differentiation of microbial function through sediment-hosted aquifers and enrichment of novel symbionts in the deep terrestrial subsurface.</title>
        <authorList>
            <person name="Probst A.J."/>
            <person name="Ladd B."/>
            <person name="Jarett J.K."/>
            <person name="Geller-Mcgrath D.E."/>
            <person name="Sieber C.M."/>
            <person name="Emerson J.B."/>
            <person name="Anantharaman K."/>
            <person name="Thomas B.C."/>
            <person name="Malmstrom R."/>
            <person name="Stieglmeier M."/>
            <person name="Klingl A."/>
            <person name="Woyke T."/>
            <person name="Ryan C.M."/>
            <person name="Banfield J.F."/>
        </authorList>
    </citation>
    <scope>NUCLEOTIDE SEQUENCE [LARGE SCALE GENOMIC DNA]</scope>
    <source>
        <strain evidence="10">CG11_big_fil_rev_8_21_14_0_20_42_13</strain>
    </source>
</reference>
<dbReference type="InterPro" id="IPR003526">
    <property type="entry name" value="MECDP_synthase"/>
</dbReference>
<evidence type="ECO:0000256" key="7">
    <source>
        <dbReference type="HAMAP-Rule" id="MF_00107"/>
    </source>
</evidence>
<comment type="caution">
    <text evidence="10">The sequence shown here is derived from an EMBL/GenBank/DDBJ whole genome shotgun (WGS) entry which is preliminary data.</text>
</comment>
<accession>A0A2H0LW13</accession>
<dbReference type="GO" id="GO:0016114">
    <property type="term" value="P:terpenoid biosynthetic process"/>
    <property type="evidence" value="ECO:0007669"/>
    <property type="project" value="InterPro"/>
</dbReference>
<evidence type="ECO:0000313" key="11">
    <source>
        <dbReference type="Proteomes" id="UP000229641"/>
    </source>
</evidence>
<dbReference type="NCBIfam" id="TIGR00151">
    <property type="entry name" value="ispF"/>
    <property type="match status" value="1"/>
</dbReference>
<feature type="domain" description="2-C-methyl-D-erythritol 2,4-cyclodiphosphate synthase" evidence="9">
    <location>
        <begin position="4"/>
        <end position="152"/>
    </location>
</feature>
<evidence type="ECO:0000256" key="3">
    <source>
        <dbReference type="ARBA" id="ARBA00012579"/>
    </source>
</evidence>
<comment type="similarity">
    <text evidence="7 8">Belongs to the IspF family.</text>
</comment>
<dbReference type="GO" id="GO:0008685">
    <property type="term" value="F:2-C-methyl-D-erythritol 2,4-cyclodiphosphate synthase activity"/>
    <property type="evidence" value="ECO:0007669"/>
    <property type="project" value="UniProtKB-UniRule"/>
</dbReference>
<feature type="binding site" evidence="7">
    <location>
        <begin position="63"/>
        <end position="67"/>
    </location>
    <ligand>
        <name>4-CDP-2-C-methyl-D-erythritol 2-phosphate</name>
        <dbReference type="ChEBI" id="CHEBI:57919"/>
    </ligand>
</feature>
<dbReference type="UniPathway" id="UPA00056">
    <property type="reaction ID" value="UER00095"/>
</dbReference>
<comment type="cofactor">
    <cofactor evidence="7">
        <name>a divalent metal cation</name>
        <dbReference type="ChEBI" id="CHEBI:60240"/>
    </cofactor>
    <text evidence="7">Binds 1 divalent metal cation per subunit.</text>
</comment>
<evidence type="ECO:0000256" key="8">
    <source>
        <dbReference type="RuleBase" id="RU004395"/>
    </source>
</evidence>
<feature type="binding site" evidence="7">
    <location>
        <position position="44"/>
    </location>
    <ligand>
        <name>a divalent metal cation</name>
        <dbReference type="ChEBI" id="CHEBI:60240"/>
    </ligand>
</feature>
<evidence type="ECO:0000259" key="9">
    <source>
        <dbReference type="Pfam" id="PF02542"/>
    </source>
</evidence>
<dbReference type="CDD" id="cd00554">
    <property type="entry name" value="MECDP_synthase"/>
    <property type="match status" value="1"/>
</dbReference>
<dbReference type="Proteomes" id="UP000229641">
    <property type="component" value="Unassembled WGS sequence"/>
</dbReference>
<evidence type="ECO:0000256" key="1">
    <source>
        <dbReference type="ARBA" id="ARBA00000200"/>
    </source>
</evidence>
<protein>
    <recommendedName>
        <fullName evidence="3 7">2-C-methyl-D-erythritol 2,4-cyclodiphosphate synthase</fullName>
        <shortName evidence="7">MECDP-synthase</shortName>
        <shortName evidence="7">MECPP-synthase</shortName>
        <shortName evidence="7">MECPS</shortName>
        <ecNumber evidence="3 7">4.6.1.12</ecNumber>
    </recommendedName>
</protein>
<feature type="binding site" evidence="7">
    <location>
        <position position="142"/>
    </location>
    <ligand>
        <name>4-CDP-2-C-methyl-D-erythritol 2-phosphate</name>
        <dbReference type="ChEBI" id="CHEBI:57919"/>
    </ligand>
</feature>
<dbReference type="EC" id="4.6.1.12" evidence="3 7"/>